<protein>
    <recommendedName>
        <fullName evidence="10">Dynein regulatory complex protein 9</fullName>
    </recommendedName>
</protein>
<evidence type="ECO:0000256" key="5">
    <source>
        <dbReference type="ARBA" id="ARBA00023273"/>
    </source>
</evidence>
<evidence type="ECO:0000256" key="6">
    <source>
        <dbReference type="SAM" id="Coils"/>
    </source>
</evidence>
<evidence type="ECO:0000256" key="1">
    <source>
        <dbReference type="ARBA" id="ARBA00004245"/>
    </source>
</evidence>
<dbReference type="InterPro" id="IPR042618">
    <property type="entry name" value="IQCG"/>
</dbReference>
<dbReference type="GO" id="GO:0031514">
    <property type="term" value="C:motile cilium"/>
    <property type="evidence" value="ECO:0007669"/>
    <property type="project" value="TreeGrafter"/>
</dbReference>
<dbReference type="STRING" id="329046.A0A1Y2BVS0"/>
<dbReference type="OrthoDB" id="5227681at2759"/>
<dbReference type="GO" id="GO:0005737">
    <property type="term" value="C:cytoplasm"/>
    <property type="evidence" value="ECO:0007669"/>
    <property type="project" value="TreeGrafter"/>
</dbReference>
<name>A0A1Y2BVS0_9FUNG</name>
<keyword evidence="3" id="KW-0963">Cytoplasm</keyword>
<dbReference type="PANTHER" id="PTHR14871">
    <property type="entry name" value="DYNEIN REGULATORY COMPLEX PROTEIN 9"/>
    <property type="match status" value="1"/>
</dbReference>
<sequence length="369" mass="43193">MQCYIAIFEDALEQLAVLGDISQDVARGDTKPLGEEITRLLRDQKTLETRFQDLVGDQDKLKSLPNKTRFKENQMAIMDVTNELQQILAKNLKSHPSVAQNLVKIQNEQSNLQALISKSIRELREYKFDSLANAVEEEKRKKNTLQNTINREKEASELQRGLQKELSNERKLLEEEINDRNQVIQQLKDTIQEINRLTNSEQKYIKKETKAHENSVKQRCQTHEADLLEEKNVKLKSIQLEKRAYEQIVDFLTRQRKGLEGQIQEWMTRYEEDTEAKSNELETLKQKRTADLDRFEELVSAYEELEKIVEEDRQQKAREAEEKRIMNEKAAASTKIQRWWRKKIAARKATAKTPKGKGKKDKKGGKKKK</sequence>
<evidence type="ECO:0000313" key="9">
    <source>
        <dbReference type="Proteomes" id="UP000193642"/>
    </source>
</evidence>
<keyword evidence="4" id="KW-0206">Cytoskeleton</keyword>
<dbReference type="GO" id="GO:0005856">
    <property type="term" value="C:cytoskeleton"/>
    <property type="evidence" value="ECO:0007669"/>
    <property type="project" value="UniProtKB-SubCell"/>
</dbReference>
<accession>A0A1Y2BVS0</accession>
<gene>
    <name evidence="8" type="ORF">BCR33DRAFT_831815</name>
</gene>
<dbReference type="Proteomes" id="UP000193642">
    <property type="component" value="Unassembled WGS sequence"/>
</dbReference>
<reference evidence="8 9" key="1">
    <citation type="submission" date="2016-07" db="EMBL/GenBank/DDBJ databases">
        <title>Pervasive Adenine N6-methylation of Active Genes in Fungi.</title>
        <authorList>
            <consortium name="DOE Joint Genome Institute"/>
            <person name="Mondo S.J."/>
            <person name="Dannebaum R.O."/>
            <person name="Kuo R.C."/>
            <person name="Labutti K."/>
            <person name="Haridas S."/>
            <person name="Kuo A."/>
            <person name="Salamov A."/>
            <person name="Ahrendt S.R."/>
            <person name="Lipzen A."/>
            <person name="Sullivan W."/>
            <person name="Andreopoulos W.B."/>
            <person name="Clum A."/>
            <person name="Lindquist E."/>
            <person name="Daum C."/>
            <person name="Ramamoorthy G.K."/>
            <person name="Gryganskyi A."/>
            <person name="Culley D."/>
            <person name="Magnuson J.K."/>
            <person name="James T.Y."/>
            <person name="O'Malley M.A."/>
            <person name="Stajich J.E."/>
            <person name="Spatafora J.W."/>
            <person name="Visel A."/>
            <person name="Grigoriev I.V."/>
        </authorList>
    </citation>
    <scope>NUCLEOTIDE SEQUENCE [LARGE SCALE GENOMIC DNA]</scope>
    <source>
        <strain evidence="8 9">JEL800</strain>
    </source>
</reference>
<dbReference type="AlphaFoldDB" id="A0A1Y2BVS0"/>
<dbReference type="EMBL" id="MCGO01000042">
    <property type="protein sequence ID" value="ORY38859.1"/>
    <property type="molecule type" value="Genomic_DNA"/>
</dbReference>
<evidence type="ECO:0000256" key="2">
    <source>
        <dbReference type="ARBA" id="ARBA00004316"/>
    </source>
</evidence>
<feature type="compositionally biased region" description="Basic and acidic residues" evidence="7">
    <location>
        <begin position="311"/>
        <end position="327"/>
    </location>
</feature>
<keyword evidence="5" id="KW-0966">Cell projection</keyword>
<dbReference type="GO" id="GO:0044782">
    <property type="term" value="P:cilium organization"/>
    <property type="evidence" value="ECO:0007669"/>
    <property type="project" value="TreeGrafter"/>
</dbReference>
<proteinExistence type="predicted"/>
<evidence type="ECO:0008006" key="10">
    <source>
        <dbReference type="Google" id="ProtNLM"/>
    </source>
</evidence>
<keyword evidence="6" id="KW-0175">Coiled coil</keyword>
<feature type="region of interest" description="Disordered" evidence="7">
    <location>
        <begin position="311"/>
        <end position="369"/>
    </location>
</feature>
<feature type="coiled-coil region" evidence="6">
    <location>
        <begin position="128"/>
        <end position="200"/>
    </location>
</feature>
<organism evidence="8 9">
    <name type="scientific">Rhizoclosmatium globosum</name>
    <dbReference type="NCBI Taxonomy" id="329046"/>
    <lineage>
        <taxon>Eukaryota</taxon>
        <taxon>Fungi</taxon>
        <taxon>Fungi incertae sedis</taxon>
        <taxon>Chytridiomycota</taxon>
        <taxon>Chytridiomycota incertae sedis</taxon>
        <taxon>Chytridiomycetes</taxon>
        <taxon>Chytridiales</taxon>
        <taxon>Chytriomycetaceae</taxon>
        <taxon>Rhizoclosmatium</taxon>
    </lineage>
</organism>
<feature type="compositionally biased region" description="Basic residues" evidence="7">
    <location>
        <begin position="338"/>
        <end position="369"/>
    </location>
</feature>
<keyword evidence="9" id="KW-1185">Reference proteome</keyword>
<comment type="caution">
    <text evidence="8">The sequence shown here is derived from an EMBL/GenBank/DDBJ whole genome shotgun (WGS) entry which is preliminary data.</text>
</comment>
<evidence type="ECO:0000256" key="4">
    <source>
        <dbReference type="ARBA" id="ARBA00023212"/>
    </source>
</evidence>
<evidence type="ECO:0000256" key="7">
    <source>
        <dbReference type="SAM" id="MobiDB-lite"/>
    </source>
</evidence>
<dbReference type="PANTHER" id="PTHR14871:SF1">
    <property type="entry name" value="DYNEIN REGULATORY COMPLEX PROTEIN 9"/>
    <property type="match status" value="1"/>
</dbReference>
<evidence type="ECO:0000313" key="8">
    <source>
        <dbReference type="EMBL" id="ORY38859.1"/>
    </source>
</evidence>
<comment type="subcellular location">
    <subcellularLocation>
        <location evidence="2">Cell projection</location>
    </subcellularLocation>
    <subcellularLocation>
        <location evidence="1">Cytoplasm</location>
        <location evidence="1">Cytoskeleton</location>
    </subcellularLocation>
</comment>
<evidence type="ECO:0000256" key="3">
    <source>
        <dbReference type="ARBA" id="ARBA00022490"/>
    </source>
</evidence>